<dbReference type="Proteomes" id="UP000064967">
    <property type="component" value="Chromosome"/>
</dbReference>
<keyword evidence="3" id="KW-1185">Reference proteome</keyword>
<dbReference type="PANTHER" id="PTHR35868">
    <property type="entry name" value="DUF2804 DOMAIN-CONTAINING PROTEIN-RELATED"/>
    <property type="match status" value="1"/>
</dbReference>
<accession>A0A0K1Q946</accession>
<evidence type="ECO:0000256" key="1">
    <source>
        <dbReference type="SAM" id="Phobius"/>
    </source>
</evidence>
<keyword evidence="1" id="KW-0472">Membrane</keyword>
<reference evidence="2 3" key="1">
    <citation type="submission" date="2015-08" db="EMBL/GenBank/DDBJ databases">
        <authorList>
            <person name="Babu N.S."/>
            <person name="Beckwith C.J."/>
            <person name="Beseler K.G."/>
            <person name="Brison A."/>
            <person name="Carone J.V."/>
            <person name="Caskin T.P."/>
            <person name="Diamond M."/>
            <person name="Durham M.E."/>
            <person name="Foxe J.M."/>
            <person name="Go M."/>
            <person name="Henderson B.A."/>
            <person name="Jones I.B."/>
            <person name="McGettigan J.A."/>
            <person name="Micheletti S.J."/>
            <person name="Nasrallah M.E."/>
            <person name="Ortiz D."/>
            <person name="Piller C.R."/>
            <person name="Privatt S.R."/>
            <person name="Schneider S.L."/>
            <person name="Sharp S."/>
            <person name="Smith T.C."/>
            <person name="Stanton J.D."/>
            <person name="Ullery H.E."/>
            <person name="Wilson R.J."/>
            <person name="Serrano M.G."/>
            <person name="Buck G."/>
            <person name="Lee V."/>
            <person name="Wang Y."/>
            <person name="Carvalho R."/>
            <person name="Voegtly L."/>
            <person name="Shi R."/>
            <person name="Duckworth R."/>
            <person name="Johnson A."/>
            <person name="Loviza R."/>
            <person name="Walstead R."/>
            <person name="Shah Z."/>
            <person name="Kiflezghi M."/>
            <person name="Wade K."/>
            <person name="Ball S.L."/>
            <person name="Bradley K.W."/>
            <person name="Asai D.J."/>
            <person name="Bowman C.A."/>
            <person name="Russell D.A."/>
            <person name="Pope W.H."/>
            <person name="Jacobs-Sera D."/>
            <person name="Hendrix R.W."/>
            <person name="Hatfull G.F."/>
        </authorList>
    </citation>
    <scope>NUCLEOTIDE SEQUENCE [LARGE SCALE GENOMIC DNA]</scope>
    <source>
        <strain evidence="2 3">DSM 27648</strain>
    </source>
</reference>
<name>A0A0K1Q946_9BACT</name>
<dbReference type="PANTHER" id="PTHR35868:SF4">
    <property type="entry name" value="DUF2804 DOMAIN-CONTAINING PROTEIN"/>
    <property type="match status" value="1"/>
</dbReference>
<gene>
    <name evidence="2" type="ORF">AKJ09_08608</name>
</gene>
<proteinExistence type="predicted"/>
<evidence type="ECO:0000313" key="3">
    <source>
        <dbReference type="Proteomes" id="UP000064967"/>
    </source>
</evidence>
<keyword evidence="1" id="KW-0812">Transmembrane</keyword>
<dbReference type="RefSeq" id="WP_146652947.1">
    <property type="nucleotide sequence ID" value="NZ_CP012333.1"/>
</dbReference>
<evidence type="ECO:0008006" key="4">
    <source>
        <dbReference type="Google" id="ProtNLM"/>
    </source>
</evidence>
<dbReference type="InterPro" id="IPR021243">
    <property type="entry name" value="DUF2804"/>
</dbReference>
<protein>
    <recommendedName>
        <fullName evidence="4">DUF2804 domain-containing protein</fullName>
    </recommendedName>
</protein>
<dbReference type="OrthoDB" id="5413160at2"/>
<dbReference type="STRING" id="1391654.AKJ09_08608"/>
<feature type="transmembrane region" description="Helical" evidence="1">
    <location>
        <begin position="67"/>
        <end position="87"/>
    </location>
</feature>
<dbReference type="AlphaFoldDB" id="A0A0K1Q946"/>
<dbReference type="EMBL" id="CP012333">
    <property type="protein sequence ID" value="AKV01945.1"/>
    <property type="molecule type" value="Genomic_DNA"/>
</dbReference>
<keyword evidence="1" id="KW-1133">Transmembrane helix</keyword>
<evidence type="ECO:0000313" key="2">
    <source>
        <dbReference type="EMBL" id="AKV01945.1"/>
    </source>
</evidence>
<sequence>MTASSRSMLGPAPAAFVDPTTLAPAFGAYAGPMPAVSIDVAGARRGWTARHLRRKRWVYAAIASEELFVGLAVVHTGFAATAFVFVYDRAAKRMLVDRTLLAPPSRVTVADAPHGDGTLASFVRGRSQVSMTRAGASLEMRLAFEGIELEATLDESSSPPPISAIVDLRDGLFNATEKRALASVRGRLRVGGRSMSLDGATAGWDYTQGLLPRRTRWRWAFALGKTTEGEPIGLNVVQGFVGEAECAAFFGGHVHPLAEPRFEFDERDPLRPWRIVGQGIDLSFEPGAVHAQHTQLLVVRSRFVQPVGLFRGKLELQGRDVQLDGVAGVVEDQDVLW</sequence>
<organism evidence="2 3">
    <name type="scientific">Labilithrix luteola</name>
    <dbReference type="NCBI Taxonomy" id="1391654"/>
    <lineage>
        <taxon>Bacteria</taxon>
        <taxon>Pseudomonadati</taxon>
        <taxon>Myxococcota</taxon>
        <taxon>Polyangia</taxon>
        <taxon>Polyangiales</taxon>
        <taxon>Labilitrichaceae</taxon>
        <taxon>Labilithrix</taxon>
    </lineage>
</organism>
<dbReference type="Pfam" id="PF10974">
    <property type="entry name" value="DUF2804"/>
    <property type="match status" value="1"/>
</dbReference>
<dbReference type="KEGG" id="llu:AKJ09_08608"/>